<dbReference type="Gene3D" id="3.40.50.10490">
    <property type="entry name" value="Glucose-6-phosphate isomerase like protein, domain 1"/>
    <property type="match status" value="1"/>
</dbReference>
<dbReference type="InterPro" id="IPR009057">
    <property type="entry name" value="Homeodomain-like_sf"/>
</dbReference>
<accession>A0ABP3G911</accession>
<dbReference type="PANTHER" id="PTHR30514:SF17">
    <property type="entry name" value="HTH-TYPE TRANSCRIPTIONAL REGULATOR MURR"/>
    <property type="match status" value="1"/>
</dbReference>
<evidence type="ECO:0000256" key="2">
    <source>
        <dbReference type="ARBA" id="ARBA00023125"/>
    </source>
</evidence>
<evidence type="ECO:0000256" key="1">
    <source>
        <dbReference type="ARBA" id="ARBA00023015"/>
    </source>
</evidence>
<dbReference type="Pfam" id="PF01380">
    <property type="entry name" value="SIS"/>
    <property type="match status" value="1"/>
</dbReference>
<dbReference type="Pfam" id="PF01418">
    <property type="entry name" value="HTH_6"/>
    <property type="match status" value="1"/>
</dbReference>
<keyword evidence="2" id="KW-0238">DNA-binding</keyword>
<dbReference type="CDD" id="cd05013">
    <property type="entry name" value="SIS_RpiR"/>
    <property type="match status" value="1"/>
</dbReference>
<evidence type="ECO:0000313" key="7">
    <source>
        <dbReference type="Proteomes" id="UP001501757"/>
    </source>
</evidence>
<name>A0ABP3G911_9ALTE</name>
<evidence type="ECO:0000313" key="6">
    <source>
        <dbReference type="EMBL" id="GAA0339763.1"/>
    </source>
</evidence>
<sequence>MRDNLSTSELALADYILSQPETIRDLSSQKLAQQAGVSQSSVVKFTQKLGYRGYPDFKFAINDSLRTAQQQEKPRLHGQISLDDSFVAVTEKLLSSKIAVLTNTKGVNELPTYEQAEAMLQKANRILICGVGGSALVGRDFSFKLQKLGMSAMAESDNHVQMANVANYTSKDLLFVISESGETREEVAVTELAKTNGVMIISLTGYGNNSIAKLADVKLYTVSDENSARLSSILARTAQEFVIDTLFILLTQASSKGRKLLEASNQAIREFRSKSK</sequence>
<dbReference type="SUPFAM" id="SSF53697">
    <property type="entry name" value="SIS domain"/>
    <property type="match status" value="1"/>
</dbReference>
<gene>
    <name evidence="6" type="ORF">GCM10009092_00290</name>
</gene>
<evidence type="ECO:0000259" key="4">
    <source>
        <dbReference type="PROSITE" id="PS51071"/>
    </source>
</evidence>
<dbReference type="InterPro" id="IPR046348">
    <property type="entry name" value="SIS_dom_sf"/>
</dbReference>
<keyword evidence="1" id="KW-0805">Transcription regulation</keyword>
<dbReference type="PROSITE" id="PS51071">
    <property type="entry name" value="HTH_RPIR"/>
    <property type="match status" value="1"/>
</dbReference>
<dbReference type="Gene3D" id="1.10.10.10">
    <property type="entry name" value="Winged helix-like DNA-binding domain superfamily/Winged helix DNA-binding domain"/>
    <property type="match status" value="1"/>
</dbReference>
<dbReference type="InterPro" id="IPR035472">
    <property type="entry name" value="RpiR-like_SIS"/>
</dbReference>
<dbReference type="EMBL" id="BAAAEI010000001">
    <property type="protein sequence ID" value="GAA0339763.1"/>
    <property type="molecule type" value="Genomic_DNA"/>
</dbReference>
<reference evidence="7" key="1">
    <citation type="journal article" date="2019" name="Int. J. Syst. Evol. Microbiol.">
        <title>The Global Catalogue of Microorganisms (GCM) 10K type strain sequencing project: providing services to taxonomists for standard genome sequencing and annotation.</title>
        <authorList>
            <consortium name="The Broad Institute Genomics Platform"/>
            <consortium name="The Broad Institute Genome Sequencing Center for Infectious Disease"/>
            <person name="Wu L."/>
            <person name="Ma J."/>
        </authorList>
    </citation>
    <scope>NUCLEOTIDE SEQUENCE [LARGE SCALE GENOMIC DNA]</scope>
    <source>
        <strain evidence="7">JCM 13378</strain>
    </source>
</reference>
<protein>
    <submittedName>
        <fullName evidence="6">MurR/RpiR family transcriptional regulator</fullName>
    </submittedName>
</protein>
<dbReference type="InterPro" id="IPR036388">
    <property type="entry name" value="WH-like_DNA-bd_sf"/>
</dbReference>
<dbReference type="PANTHER" id="PTHR30514">
    <property type="entry name" value="GLUCOKINASE"/>
    <property type="match status" value="1"/>
</dbReference>
<organism evidence="6 7">
    <name type="scientific">Bowmanella denitrificans</name>
    <dbReference type="NCBI Taxonomy" id="366582"/>
    <lineage>
        <taxon>Bacteria</taxon>
        <taxon>Pseudomonadati</taxon>
        <taxon>Pseudomonadota</taxon>
        <taxon>Gammaproteobacteria</taxon>
        <taxon>Alteromonadales</taxon>
        <taxon>Alteromonadaceae</taxon>
        <taxon>Bowmanella</taxon>
    </lineage>
</organism>
<feature type="domain" description="SIS" evidence="5">
    <location>
        <begin position="116"/>
        <end position="256"/>
    </location>
</feature>
<dbReference type="InterPro" id="IPR000281">
    <property type="entry name" value="HTH_RpiR"/>
</dbReference>
<dbReference type="InterPro" id="IPR047640">
    <property type="entry name" value="RpiR-like"/>
</dbReference>
<keyword evidence="7" id="KW-1185">Reference proteome</keyword>
<dbReference type="InterPro" id="IPR001347">
    <property type="entry name" value="SIS_dom"/>
</dbReference>
<feature type="domain" description="HTH rpiR-type" evidence="4">
    <location>
        <begin position="1"/>
        <end position="68"/>
    </location>
</feature>
<dbReference type="PROSITE" id="PS51464">
    <property type="entry name" value="SIS"/>
    <property type="match status" value="1"/>
</dbReference>
<keyword evidence="3" id="KW-0804">Transcription</keyword>
<evidence type="ECO:0000259" key="5">
    <source>
        <dbReference type="PROSITE" id="PS51464"/>
    </source>
</evidence>
<proteinExistence type="predicted"/>
<dbReference type="SUPFAM" id="SSF46689">
    <property type="entry name" value="Homeodomain-like"/>
    <property type="match status" value="1"/>
</dbReference>
<dbReference type="Proteomes" id="UP001501757">
    <property type="component" value="Unassembled WGS sequence"/>
</dbReference>
<evidence type="ECO:0000256" key="3">
    <source>
        <dbReference type="ARBA" id="ARBA00023163"/>
    </source>
</evidence>
<comment type="caution">
    <text evidence="6">The sequence shown here is derived from an EMBL/GenBank/DDBJ whole genome shotgun (WGS) entry which is preliminary data.</text>
</comment>